<gene>
    <name evidence="2" type="ORF">CDD82_7889</name>
</gene>
<evidence type="ECO:0008006" key="4">
    <source>
        <dbReference type="Google" id="ProtNLM"/>
    </source>
</evidence>
<evidence type="ECO:0000256" key="1">
    <source>
        <dbReference type="ARBA" id="ARBA00038476"/>
    </source>
</evidence>
<keyword evidence="3" id="KW-1185">Reference proteome</keyword>
<dbReference type="InterPro" id="IPR029069">
    <property type="entry name" value="HotDog_dom_sf"/>
</dbReference>
<organism evidence="2 3">
    <name type="scientific">Ophiocordyceps australis</name>
    <dbReference type="NCBI Taxonomy" id="1399860"/>
    <lineage>
        <taxon>Eukaryota</taxon>
        <taxon>Fungi</taxon>
        <taxon>Dikarya</taxon>
        <taxon>Ascomycota</taxon>
        <taxon>Pezizomycotina</taxon>
        <taxon>Sordariomycetes</taxon>
        <taxon>Hypocreomycetidae</taxon>
        <taxon>Hypocreales</taxon>
        <taxon>Ophiocordycipitaceae</taxon>
        <taxon>Ophiocordyceps</taxon>
    </lineage>
</organism>
<dbReference type="AlphaFoldDB" id="A0A2C5ZPN6"/>
<protein>
    <recommendedName>
        <fullName evidence="4">Capsule polysaccharide biosynthesis protein</fullName>
    </recommendedName>
</protein>
<comment type="caution">
    <text evidence="2">The sequence shown here is derived from an EMBL/GenBank/DDBJ whole genome shotgun (WGS) entry which is preliminary data.</text>
</comment>
<evidence type="ECO:0000313" key="2">
    <source>
        <dbReference type="EMBL" id="PHH81783.1"/>
    </source>
</evidence>
<dbReference type="PANTHER" id="PTHR12475">
    <property type="match status" value="1"/>
</dbReference>
<dbReference type="Proteomes" id="UP000224854">
    <property type="component" value="Unassembled WGS sequence"/>
</dbReference>
<comment type="similarity">
    <text evidence="1">Belongs to the lcsJ thioesterase family.</text>
</comment>
<dbReference type="OrthoDB" id="265761at2759"/>
<dbReference type="EMBL" id="NJEU01000097">
    <property type="protein sequence ID" value="PHH81783.1"/>
    <property type="molecule type" value="Genomic_DNA"/>
</dbReference>
<dbReference type="InterPro" id="IPR051490">
    <property type="entry name" value="THEM6_lcsJ_thioesterase"/>
</dbReference>
<dbReference type="SUPFAM" id="SSF54637">
    <property type="entry name" value="Thioesterase/thiol ester dehydrase-isomerase"/>
    <property type="match status" value="1"/>
</dbReference>
<sequence>MASAASKIGGFTLLVRLLPPLALGSAGYVAWHIKWHAVIKSFVTGPGRASRISLLLFLVLNWKNLPFAWTSRVFYAMIHHAILHKSPQLTPRALFKPMISGTRAPLLEIDYNLHKSNSTYFTDLDVSRTHLVSFLCRPAVRKLSQNSQTRLVLDPATGNPVRGSMAIILGAVGCSFKREISAYKGYELWSRILSWDRKWMYIVTHFIPKGAARPAEWLDPRFDTYKTRGPRDPTGGWEKKIHATAVSKYVFKLGRLTIHPAVILAGSGLLPDRPDGWTSGANDVGDESIDLSHIDLSVDGEWNWRRVEAQRREGMKLASQLQALDDAHDLFDGGNHGALAKSGHC</sequence>
<reference evidence="2 3" key="1">
    <citation type="submission" date="2017-06" db="EMBL/GenBank/DDBJ databases">
        <title>Ant-infecting Ophiocordyceps genomes reveal a high diversity of potential behavioral manipulation genes and a possible major role for enterotoxins.</title>
        <authorList>
            <person name="De Bekker C."/>
            <person name="Evans H.C."/>
            <person name="Brachmann A."/>
            <person name="Hughes D.P."/>
        </authorList>
    </citation>
    <scope>NUCLEOTIDE SEQUENCE [LARGE SCALE GENOMIC DNA]</scope>
    <source>
        <strain evidence="2 3">1348a</strain>
    </source>
</reference>
<evidence type="ECO:0000313" key="3">
    <source>
        <dbReference type="Proteomes" id="UP000224854"/>
    </source>
</evidence>
<dbReference type="PANTHER" id="PTHR12475:SF4">
    <property type="entry name" value="PROTEIN THEM6"/>
    <property type="match status" value="1"/>
</dbReference>
<accession>A0A2C5ZPN6</accession>
<proteinExistence type="inferred from homology"/>
<dbReference type="Pfam" id="PF13279">
    <property type="entry name" value="4HBT_2"/>
    <property type="match status" value="1"/>
</dbReference>
<name>A0A2C5ZPN6_9HYPO</name>